<dbReference type="EMBL" id="CP062983">
    <property type="protein sequence ID" value="QPC84195.1"/>
    <property type="molecule type" value="Genomic_DNA"/>
</dbReference>
<name>A0A7S8IEZ9_9CHLR</name>
<dbReference type="AlphaFoldDB" id="A0A7S8IEZ9"/>
<dbReference type="RefSeq" id="WP_195172259.1">
    <property type="nucleotide sequence ID" value="NZ_CP062983.1"/>
</dbReference>
<feature type="domain" description="Activator of Hsp90 ATPase homologue 1/2-like C-terminal" evidence="2">
    <location>
        <begin position="13"/>
        <end position="140"/>
    </location>
</feature>
<organism evidence="3 4">
    <name type="scientific">Phototrophicus methaneseepsis</name>
    <dbReference type="NCBI Taxonomy" id="2710758"/>
    <lineage>
        <taxon>Bacteria</taxon>
        <taxon>Bacillati</taxon>
        <taxon>Chloroflexota</taxon>
        <taxon>Candidatus Thermofontia</taxon>
        <taxon>Phototrophicales</taxon>
        <taxon>Phototrophicaceae</taxon>
        <taxon>Phototrophicus</taxon>
    </lineage>
</organism>
<accession>A0A7S8IEZ9</accession>
<sequence>MEKIGIERDIWIDAPQERVWDAITDPVQIGKWFAPGVTFKTSGEGVGTRLYVEDPETGAELYTQIVEVYTPPHELITRTVAEPPEIPYTTTWKLASENGGTRLTLIHAGYEADPADVRKEKMQQNGTGFTAMMENIKAHIEGYELPTPGGF</sequence>
<gene>
    <name evidence="3" type="ORF">G4Y79_07430</name>
</gene>
<proteinExistence type="inferred from homology"/>
<evidence type="ECO:0000256" key="1">
    <source>
        <dbReference type="ARBA" id="ARBA00006817"/>
    </source>
</evidence>
<comment type="similarity">
    <text evidence="1">Belongs to the AHA1 family.</text>
</comment>
<dbReference type="InterPro" id="IPR013538">
    <property type="entry name" value="ASHA1/2-like_C"/>
</dbReference>
<dbReference type="SUPFAM" id="SSF55961">
    <property type="entry name" value="Bet v1-like"/>
    <property type="match status" value="1"/>
</dbReference>
<dbReference type="InterPro" id="IPR023393">
    <property type="entry name" value="START-like_dom_sf"/>
</dbReference>
<protein>
    <submittedName>
        <fullName evidence="3">SRPBCC domain-containing protein</fullName>
    </submittedName>
</protein>
<reference evidence="3 4" key="1">
    <citation type="submission" date="2020-02" db="EMBL/GenBank/DDBJ databases">
        <authorList>
            <person name="Zheng R.K."/>
            <person name="Sun C.M."/>
        </authorList>
    </citation>
    <scope>NUCLEOTIDE SEQUENCE [LARGE SCALE GENOMIC DNA]</scope>
    <source>
        <strain evidence="4">rifampicinis</strain>
    </source>
</reference>
<keyword evidence="4" id="KW-1185">Reference proteome</keyword>
<evidence type="ECO:0000313" key="4">
    <source>
        <dbReference type="Proteomes" id="UP000594468"/>
    </source>
</evidence>
<dbReference type="Proteomes" id="UP000594468">
    <property type="component" value="Chromosome"/>
</dbReference>
<evidence type="ECO:0000259" key="2">
    <source>
        <dbReference type="Pfam" id="PF08327"/>
    </source>
</evidence>
<dbReference type="Pfam" id="PF08327">
    <property type="entry name" value="AHSA1"/>
    <property type="match status" value="1"/>
</dbReference>
<evidence type="ECO:0000313" key="3">
    <source>
        <dbReference type="EMBL" id="QPC84195.1"/>
    </source>
</evidence>
<dbReference type="KEGG" id="pmet:G4Y79_07430"/>
<dbReference type="Gene3D" id="3.30.530.20">
    <property type="match status" value="1"/>
</dbReference>